<feature type="transmembrane region" description="Helical" evidence="1">
    <location>
        <begin position="22"/>
        <end position="43"/>
    </location>
</feature>
<comment type="caution">
    <text evidence="2">The sequence shown here is derived from an EMBL/GenBank/DDBJ whole genome shotgun (WGS) entry which is preliminary data.</text>
</comment>
<evidence type="ECO:0008006" key="4">
    <source>
        <dbReference type="Google" id="ProtNLM"/>
    </source>
</evidence>
<keyword evidence="3" id="KW-1185">Reference proteome</keyword>
<dbReference type="RefSeq" id="WP_382391508.1">
    <property type="nucleotide sequence ID" value="NZ_JBHTCQ010000001.1"/>
</dbReference>
<keyword evidence="1" id="KW-1133">Transmembrane helix</keyword>
<accession>A0ABW2Q452</accession>
<feature type="transmembrane region" description="Helical" evidence="1">
    <location>
        <begin position="120"/>
        <end position="146"/>
    </location>
</feature>
<evidence type="ECO:0000256" key="1">
    <source>
        <dbReference type="SAM" id="Phobius"/>
    </source>
</evidence>
<dbReference type="Proteomes" id="UP001596455">
    <property type="component" value="Unassembled WGS sequence"/>
</dbReference>
<keyword evidence="1" id="KW-0472">Membrane</keyword>
<feature type="transmembrane region" description="Helical" evidence="1">
    <location>
        <begin position="92"/>
        <end position="114"/>
    </location>
</feature>
<dbReference type="EMBL" id="JBHTCQ010000001">
    <property type="protein sequence ID" value="MFC7404276.1"/>
    <property type="molecule type" value="Genomic_DNA"/>
</dbReference>
<protein>
    <recommendedName>
        <fullName evidence="4">Integral membrane protein</fullName>
    </recommendedName>
</protein>
<evidence type="ECO:0000313" key="3">
    <source>
        <dbReference type="Proteomes" id="UP001596455"/>
    </source>
</evidence>
<feature type="transmembrane region" description="Helical" evidence="1">
    <location>
        <begin position="55"/>
        <end position="80"/>
    </location>
</feature>
<keyword evidence="1" id="KW-0812">Transmembrane</keyword>
<organism evidence="2 3">
    <name type="scientific">Georgenia alba</name>
    <dbReference type="NCBI Taxonomy" id="2233858"/>
    <lineage>
        <taxon>Bacteria</taxon>
        <taxon>Bacillati</taxon>
        <taxon>Actinomycetota</taxon>
        <taxon>Actinomycetes</taxon>
        <taxon>Micrococcales</taxon>
        <taxon>Bogoriellaceae</taxon>
        <taxon>Georgenia</taxon>
    </lineage>
</organism>
<name>A0ABW2Q452_9MICO</name>
<reference evidence="3" key="1">
    <citation type="journal article" date="2019" name="Int. J. Syst. Evol. Microbiol.">
        <title>The Global Catalogue of Microorganisms (GCM) 10K type strain sequencing project: providing services to taxonomists for standard genome sequencing and annotation.</title>
        <authorList>
            <consortium name="The Broad Institute Genomics Platform"/>
            <consortium name="The Broad Institute Genome Sequencing Center for Infectious Disease"/>
            <person name="Wu L."/>
            <person name="Ma J."/>
        </authorList>
    </citation>
    <scope>NUCLEOTIDE SEQUENCE [LARGE SCALE GENOMIC DNA]</scope>
    <source>
        <strain evidence="3">JCM 1490</strain>
    </source>
</reference>
<evidence type="ECO:0000313" key="2">
    <source>
        <dbReference type="EMBL" id="MFC7404276.1"/>
    </source>
</evidence>
<gene>
    <name evidence="2" type="ORF">ACFQQL_04060</name>
</gene>
<sequence length="172" mass="18645">MGGQEVLTDGVGRARALRVSDVLLASLVFTVYCVIALVPLSIVQERTWDPGEMGSMFALIVVGILLALPMWLFFAFLFGVPALFLRTGTRPLWFVLCFAVAGLPFALVAQEAFYWDDEALAWRVLEVVICLAISAAGGALAGLVAWRRARWRADRARPTTYPSPPSGTLGGT</sequence>
<proteinExistence type="predicted"/>